<dbReference type="PANTHER" id="PTHR46604:SF3">
    <property type="entry name" value="PROTEIN MID1-COMPLEMENTING ACTIVITY 1"/>
    <property type="match status" value="1"/>
</dbReference>
<sequence length="232" mass="26463">MANPSFCQSCWSYVPIKVSKSDCRRYNSCGAAVVVVRCKDRNITVVILLVDALGQRIYSESSSFKLFSIDSRRRIHVVRSYVKEDDVQVLVWPENLEYFEMDQREYTIDDKDRKVQDVILRPDPSNNDTMVLKKTLSCSYPNLPFNEALQKENEKLYALRRAPKLKARQGAALRLSHGEARRHRNTSSVSSVSHWDGNGIQIYLAIVPNLFCGGFVDDFLSHLMCCCCALVA</sequence>
<dbReference type="STRING" id="542762.A0A4S4F2I5"/>
<reference evidence="1 2" key="1">
    <citation type="journal article" date="2018" name="Proc. Natl. Acad. Sci. U.S.A.">
        <title>Draft genome sequence of Camellia sinensis var. sinensis provides insights into the evolution of the tea genome and tea quality.</title>
        <authorList>
            <person name="Wei C."/>
            <person name="Yang H."/>
            <person name="Wang S."/>
            <person name="Zhao J."/>
            <person name="Liu C."/>
            <person name="Gao L."/>
            <person name="Xia E."/>
            <person name="Lu Y."/>
            <person name="Tai Y."/>
            <person name="She G."/>
            <person name="Sun J."/>
            <person name="Cao H."/>
            <person name="Tong W."/>
            <person name="Gao Q."/>
            <person name="Li Y."/>
            <person name="Deng W."/>
            <person name="Jiang X."/>
            <person name="Wang W."/>
            <person name="Chen Q."/>
            <person name="Zhang S."/>
            <person name="Li H."/>
            <person name="Wu J."/>
            <person name="Wang P."/>
            <person name="Li P."/>
            <person name="Shi C."/>
            <person name="Zheng F."/>
            <person name="Jian J."/>
            <person name="Huang B."/>
            <person name="Shan D."/>
            <person name="Shi M."/>
            <person name="Fang C."/>
            <person name="Yue Y."/>
            <person name="Li F."/>
            <person name="Li D."/>
            <person name="Wei S."/>
            <person name="Han B."/>
            <person name="Jiang C."/>
            <person name="Yin Y."/>
            <person name="Xia T."/>
            <person name="Zhang Z."/>
            <person name="Bennetzen J.L."/>
            <person name="Zhao S."/>
            <person name="Wan X."/>
        </authorList>
    </citation>
    <scope>NUCLEOTIDE SEQUENCE [LARGE SCALE GENOMIC DNA]</scope>
    <source>
        <strain evidence="2">cv. Shuchazao</strain>
        <tissue evidence="1">Leaf</tissue>
    </source>
</reference>
<gene>
    <name evidence="1" type="ORF">TEA_014387</name>
</gene>
<dbReference type="EMBL" id="SDRB02000204">
    <property type="protein sequence ID" value="THG23703.1"/>
    <property type="molecule type" value="Genomic_DNA"/>
</dbReference>
<proteinExistence type="predicted"/>
<organism evidence="1 2">
    <name type="scientific">Camellia sinensis var. sinensis</name>
    <name type="common">China tea</name>
    <dbReference type="NCBI Taxonomy" id="542762"/>
    <lineage>
        <taxon>Eukaryota</taxon>
        <taxon>Viridiplantae</taxon>
        <taxon>Streptophyta</taxon>
        <taxon>Embryophyta</taxon>
        <taxon>Tracheophyta</taxon>
        <taxon>Spermatophyta</taxon>
        <taxon>Magnoliopsida</taxon>
        <taxon>eudicotyledons</taxon>
        <taxon>Gunneridae</taxon>
        <taxon>Pentapetalae</taxon>
        <taxon>asterids</taxon>
        <taxon>Ericales</taxon>
        <taxon>Theaceae</taxon>
        <taxon>Camellia</taxon>
    </lineage>
</organism>
<comment type="caution">
    <text evidence="1">The sequence shown here is derived from an EMBL/GenBank/DDBJ whole genome shotgun (WGS) entry which is preliminary data.</text>
</comment>
<dbReference type="PANTHER" id="PTHR46604">
    <property type="entry name" value="PROTEIN MID1-COMPLEMENTING ACTIVITY 1"/>
    <property type="match status" value="1"/>
</dbReference>
<protein>
    <submittedName>
        <fullName evidence="1">Uncharacterized protein</fullName>
    </submittedName>
</protein>
<dbReference type="Proteomes" id="UP000306102">
    <property type="component" value="Unassembled WGS sequence"/>
</dbReference>
<evidence type="ECO:0000313" key="1">
    <source>
        <dbReference type="EMBL" id="THG23703.1"/>
    </source>
</evidence>
<dbReference type="AlphaFoldDB" id="A0A4S4F2I5"/>
<keyword evidence="2" id="KW-1185">Reference proteome</keyword>
<evidence type="ECO:0000313" key="2">
    <source>
        <dbReference type="Proteomes" id="UP000306102"/>
    </source>
</evidence>
<name>A0A4S4F2I5_CAMSN</name>
<accession>A0A4S4F2I5</accession>